<dbReference type="GO" id="GO:0016020">
    <property type="term" value="C:membrane"/>
    <property type="evidence" value="ECO:0007669"/>
    <property type="project" value="UniProtKB-SubCell"/>
</dbReference>
<keyword evidence="10" id="KW-1185">Reference proteome</keyword>
<comment type="similarity">
    <text evidence="2">Belongs to the wax synthase family.</text>
</comment>
<dbReference type="PANTHER" id="PTHR31595">
    <property type="entry name" value="LONG-CHAIN-ALCOHOL O-FATTY-ACYLTRANSFERASE 3-RELATED"/>
    <property type="match status" value="1"/>
</dbReference>
<evidence type="ECO:0000256" key="6">
    <source>
        <dbReference type="ARBA" id="ARBA00023136"/>
    </source>
</evidence>
<gene>
    <name evidence="9" type="ORF">N7492_001335</name>
</gene>
<evidence type="ECO:0000313" key="10">
    <source>
        <dbReference type="Proteomes" id="UP001146351"/>
    </source>
</evidence>
<dbReference type="Pfam" id="PF13813">
    <property type="entry name" value="MBOAT_2"/>
    <property type="match status" value="1"/>
</dbReference>
<dbReference type="InterPro" id="IPR032805">
    <property type="entry name" value="Wax_synthase_dom"/>
</dbReference>
<feature type="transmembrane region" description="Helical" evidence="7">
    <location>
        <begin position="408"/>
        <end position="428"/>
    </location>
</feature>
<dbReference type="OrthoDB" id="1077582at2759"/>
<dbReference type="PANTHER" id="PTHR31595:SF27">
    <property type="entry name" value="WAX SYNTHASE DOMAIN-CONTAINING PROTEIN-RELATED"/>
    <property type="match status" value="1"/>
</dbReference>
<accession>A0A9W9IRE5</accession>
<evidence type="ECO:0000256" key="5">
    <source>
        <dbReference type="ARBA" id="ARBA00022989"/>
    </source>
</evidence>
<keyword evidence="3" id="KW-0808">Transferase</keyword>
<dbReference type="InterPro" id="IPR044851">
    <property type="entry name" value="Wax_synthase"/>
</dbReference>
<comment type="subcellular location">
    <subcellularLocation>
        <location evidence="1">Membrane</location>
        <topology evidence="1">Multi-pass membrane protein</topology>
    </subcellularLocation>
</comment>
<evidence type="ECO:0000256" key="4">
    <source>
        <dbReference type="ARBA" id="ARBA00022692"/>
    </source>
</evidence>
<keyword evidence="6 7" id="KW-0472">Membrane</keyword>
<dbReference type="Proteomes" id="UP001146351">
    <property type="component" value="Unassembled WGS sequence"/>
</dbReference>
<evidence type="ECO:0000256" key="3">
    <source>
        <dbReference type="ARBA" id="ARBA00022679"/>
    </source>
</evidence>
<proteinExistence type="inferred from homology"/>
<feature type="transmembrane region" description="Helical" evidence="7">
    <location>
        <begin position="292"/>
        <end position="313"/>
    </location>
</feature>
<evidence type="ECO:0000259" key="8">
    <source>
        <dbReference type="Pfam" id="PF13813"/>
    </source>
</evidence>
<dbReference type="GO" id="GO:0008374">
    <property type="term" value="F:O-acyltransferase activity"/>
    <property type="evidence" value="ECO:0007669"/>
    <property type="project" value="InterPro"/>
</dbReference>
<dbReference type="EMBL" id="JAPQKO010000001">
    <property type="protein sequence ID" value="KAJ5183719.1"/>
    <property type="molecule type" value="Genomic_DNA"/>
</dbReference>
<keyword evidence="4 7" id="KW-0812">Transmembrane</keyword>
<evidence type="ECO:0000313" key="9">
    <source>
        <dbReference type="EMBL" id="KAJ5183719.1"/>
    </source>
</evidence>
<feature type="domain" description="Wax synthase" evidence="8">
    <location>
        <begin position="244"/>
        <end position="330"/>
    </location>
</feature>
<protein>
    <recommendedName>
        <fullName evidence="8">Wax synthase domain-containing protein</fullName>
    </recommendedName>
</protein>
<evidence type="ECO:0000256" key="2">
    <source>
        <dbReference type="ARBA" id="ARBA00007282"/>
    </source>
</evidence>
<reference evidence="9" key="2">
    <citation type="journal article" date="2023" name="IMA Fungus">
        <title>Comparative genomic study of the Penicillium genus elucidates a diverse pangenome and 15 lateral gene transfer events.</title>
        <authorList>
            <person name="Petersen C."/>
            <person name="Sorensen T."/>
            <person name="Nielsen M.R."/>
            <person name="Sondergaard T.E."/>
            <person name="Sorensen J.L."/>
            <person name="Fitzpatrick D.A."/>
            <person name="Frisvad J.C."/>
            <person name="Nielsen K.L."/>
        </authorList>
    </citation>
    <scope>NUCLEOTIDE SEQUENCE</scope>
    <source>
        <strain evidence="9">IBT 21917</strain>
    </source>
</reference>
<keyword evidence="5 7" id="KW-1133">Transmembrane helix</keyword>
<evidence type="ECO:0000256" key="1">
    <source>
        <dbReference type="ARBA" id="ARBA00004141"/>
    </source>
</evidence>
<sequence length="430" mass="48331">MDLASTAPSWLNWFCSAALQQLIPATLLITTPKHSILRYLAIPCLAWNAARFVRPVPGASPSWCNAMALMVVAAVQAINLLLIHPLDGDDLARENKPTNQNEKEGENAGRVSFPRRLYHAYQALAQNRAVNTPRQIKNVPAHPAHYARHGARIPRAHFLRRQLAILLWQMCFLDIFQTLGRQLEEKPSTGFAPVQWRIPVDQFVERTVTNLFTGVVLSRILIDAHYRVMSVVHVGLGLDEPRDWPPAFGRIGDAYTLRRYWGKFWHQFLRQPLADTSKFIVRRVLGFPADSWFGAYTVILTVFIMSGALHVMVDTTQAIPLEYSGAMAFFSSTMLGILIEEGVQGVWRKWSPRTSAETSPSLWMKTIGLAWVVMWMGVTSTWYFTPILQVPAETVTLVPFSMVENVDFVPVVGVLVALGLVLVVNYGVEI</sequence>
<evidence type="ECO:0000256" key="7">
    <source>
        <dbReference type="SAM" id="Phobius"/>
    </source>
</evidence>
<reference evidence="9" key="1">
    <citation type="submission" date="2022-11" db="EMBL/GenBank/DDBJ databases">
        <authorList>
            <person name="Petersen C."/>
        </authorList>
    </citation>
    <scope>NUCLEOTIDE SEQUENCE</scope>
    <source>
        <strain evidence="9">IBT 21917</strain>
    </source>
</reference>
<organism evidence="9 10">
    <name type="scientific">Penicillium capsulatum</name>
    <dbReference type="NCBI Taxonomy" id="69766"/>
    <lineage>
        <taxon>Eukaryota</taxon>
        <taxon>Fungi</taxon>
        <taxon>Dikarya</taxon>
        <taxon>Ascomycota</taxon>
        <taxon>Pezizomycotina</taxon>
        <taxon>Eurotiomycetes</taxon>
        <taxon>Eurotiomycetidae</taxon>
        <taxon>Eurotiales</taxon>
        <taxon>Aspergillaceae</taxon>
        <taxon>Penicillium</taxon>
    </lineage>
</organism>
<name>A0A9W9IRE5_9EURO</name>
<comment type="caution">
    <text evidence="9">The sequence shown here is derived from an EMBL/GenBank/DDBJ whole genome shotgun (WGS) entry which is preliminary data.</text>
</comment>
<feature type="transmembrane region" description="Helical" evidence="7">
    <location>
        <begin position="368"/>
        <end position="388"/>
    </location>
</feature>
<dbReference type="AlphaFoldDB" id="A0A9W9IRE5"/>
<dbReference type="GO" id="GO:0006629">
    <property type="term" value="P:lipid metabolic process"/>
    <property type="evidence" value="ECO:0007669"/>
    <property type="project" value="InterPro"/>
</dbReference>